<comment type="caution">
    <text evidence="12">The sequence shown here is derived from an EMBL/GenBank/DDBJ whole genome shotgun (WGS) entry which is preliminary data.</text>
</comment>
<reference evidence="12 13" key="1">
    <citation type="submission" date="2024-02" db="EMBL/GenBank/DDBJ databases">
        <authorList>
            <person name="Vignale AGUSTIN F."/>
            <person name="Sosa J E."/>
            <person name="Modenutti C."/>
        </authorList>
    </citation>
    <scope>NUCLEOTIDE SEQUENCE [LARGE SCALE GENOMIC DNA]</scope>
</reference>
<comment type="subcellular location">
    <subcellularLocation>
        <location evidence="1">Membrane</location>
        <topology evidence="1">Single-pass membrane protein</topology>
    </subcellularLocation>
</comment>
<dbReference type="GO" id="GO:0005524">
    <property type="term" value="F:ATP binding"/>
    <property type="evidence" value="ECO:0007669"/>
    <property type="project" value="UniProtKB-UniRule"/>
</dbReference>
<dbReference type="PANTHER" id="PTHR47986:SF13">
    <property type="entry name" value="RECEPTOR PROTEIN KINASE TMK1-LIKE"/>
    <property type="match status" value="1"/>
</dbReference>
<evidence type="ECO:0000256" key="10">
    <source>
        <dbReference type="PROSITE-ProRule" id="PRU10141"/>
    </source>
</evidence>
<dbReference type="GO" id="GO:0016020">
    <property type="term" value="C:membrane"/>
    <property type="evidence" value="ECO:0007669"/>
    <property type="project" value="UniProtKB-SubCell"/>
</dbReference>
<keyword evidence="8" id="KW-0675">Receptor</keyword>
<dbReference type="InterPro" id="IPR011009">
    <property type="entry name" value="Kinase-like_dom_sf"/>
</dbReference>
<evidence type="ECO:0000256" key="3">
    <source>
        <dbReference type="ARBA" id="ARBA00022692"/>
    </source>
</evidence>
<dbReference type="InterPro" id="IPR017441">
    <property type="entry name" value="Protein_kinase_ATP_BS"/>
</dbReference>
<evidence type="ECO:0000256" key="8">
    <source>
        <dbReference type="ARBA" id="ARBA00023170"/>
    </source>
</evidence>
<dbReference type="InterPro" id="IPR001245">
    <property type="entry name" value="Ser-Thr/Tyr_kinase_cat_dom"/>
</dbReference>
<keyword evidence="4" id="KW-0732">Signal</keyword>
<keyword evidence="6" id="KW-1133">Transmembrane helix</keyword>
<evidence type="ECO:0000256" key="4">
    <source>
        <dbReference type="ARBA" id="ARBA00022729"/>
    </source>
</evidence>
<dbReference type="Pfam" id="PF08263">
    <property type="entry name" value="LRRNT_2"/>
    <property type="match status" value="1"/>
</dbReference>
<keyword evidence="2" id="KW-0433">Leucine-rich repeat</keyword>
<evidence type="ECO:0000256" key="1">
    <source>
        <dbReference type="ARBA" id="ARBA00004167"/>
    </source>
</evidence>
<evidence type="ECO:0000256" key="2">
    <source>
        <dbReference type="ARBA" id="ARBA00022614"/>
    </source>
</evidence>
<dbReference type="InterPro" id="IPR032675">
    <property type="entry name" value="LRR_dom_sf"/>
</dbReference>
<dbReference type="PROSITE" id="PS50011">
    <property type="entry name" value="PROTEIN_KINASE_DOM"/>
    <property type="match status" value="1"/>
</dbReference>
<evidence type="ECO:0000256" key="7">
    <source>
        <dbReference type="ARBA" id="ARBA00023136"/>
    </source>
</evidence>
<keyword evidence="3" id="KW-0812">Transmembrane</keyword>
<dbReference type="Gene3D" id="1.10.510.10">
    <property type="entry name" value="Transferase(Phosphotransferase) domain 1"/>
    <property type="match status" value="1"/>
</dbReference>
<dbReference type="FunFam" id="3.80.10.10:FF:000129">
    <property type="entry name" value="Leucine-rich repeat receptor-like kinase"/>
    <property type="match status" value="1"/>
</dbReference>
<gene>
    <name evidence="12" type="ORF">ILEXP_LOCUS50796</name>
</gene>
<keyword evidence="10" id="KW-0067">ATP-binding</keyword>
<dbReference type="Pfam" id="PF07714">
    <property type="entry name" value="PK_Tyr_Ser-Thr"/>
    <property type="match status" value="1"/>
</dbReference>
<dbReference type="InterPro" id="IPR052422">
    <property type="entry name" value="Auxin_Ser/Thr_Kinase"/>
</dbReference>
<sequence length="315" mass="33985">MGPIPKFKAANVTYESNPFCQSIPGVPCAPEVMALLKFLDAINYPSKFASAWSGNNPCDGPWLALTCDVNRKVSTVTLPESNLTGTLSPSIANLDSLTQIILRSNQLTGPIPTNWTSLKSLTLLDLSNNNLSPPLPNFNSTVNLVLYGNPLLNSNTSRPTAPPGEDGSCISPVHSKCDQKFCTKNELGRGGFGVVYKGELDEGTKIAVKRIEAGAISNKALNEFRSEISVLSKVHHRQLSESSDFGLVKLVPDGEKSVLTKLAGTFGYLAPEYACKLTTKADVFSFGVVLMELLTGLMTTNEERPQESKSLVAWF</sequence>
<accession>A0ABC8UIL7</accession>
<dbReference type="InterPro" id="IPR013210">
    <property type="entry name" value="LRR_N_plant-typ"/>
</dbReference>
<dbReference type="Pfam" id="PF00069">
    <property type="entry name" value="Pkinase"/>
    <property type="match status" value="1"/>
</dbReference>
<evidence type="ECO:0000256" key="9">
    <source>
        <dbReference type="ARBA" id="ARBA00023180"/>
    </source>
</evidence>
<dbReference type="AlphaFoldDB" id="A0ABC8UIL7"/>
<protein>
    <recommendedName>
        <fullName evidence="11">Protein kinase domain-containing protein</fullName>
    </recommendedName>
</protein>
<feature type="binding site" evidence="10">
    <location>
        <position position="209"/>
    </location>
    <ligand>
        <name>ATP</name>
        <dbReference type="ChEBI" id="CHEBI:30616"/>
    </ligand>
</feature>
<dbReference type="InterPro" id="IPR000719">
    <property type="entry name" value="Prot_kinase_dom"/>
</dbReference>
<keyword evidence="10" id="KW-0547">Nucleotide-binding</keyword>
<dbReference type="Gene3D" id="3.80.10.10">
    <property type="entry name" value="Ribonuclease Inhibitor"/>
    <property type="match status" value="1"/>
</dbReference>
<evidence type="ECO:0000256" key="5">
    <source>
        <dbReference type="ARBA" id="ARBA00022737"/>
    </source>
</evidence>
<keyword evidence="5" id="KW-0677">Repeat</keyword>
<dbReference type="Proteomes" id="UP001642360">
    <property type="component" value="Unassembled WGS sequence"/>
</dbReference>
<keyword evidence="13" id="KW-1185">Reference proteome</keyword>
<proteinExistence type="predicted"/>
<dbReference type="Gene3D" id="3.30.200.20">
    <property type="entry name" value="Phosphorylase Kinase, domain 1"/>
    <property type="match status" value="1"/>
</dbReference>
<organism evidence="12 13">
    <name type="scientific">Ilex paraguariensis</name>
    <name type="common">yerba mate</name>
    <dbReference type="NCBI Taxonomy" id="185542"/>
    <lineage>
        <taxon>Eukaryota</taxon>
        <taxon>Viridiplantae</taxon>
        <taxon>Streptophyta</taxon>
        <taxon>Embryophyta</taxon>
        <taxon>Tracheophyta</taxon>
        <taxon>Spermatophyta</taxon>
        <taxon>Magnoliopsida</taxon>
        <taxon>eudicotyledons</taxon>
        <taxon>Gunneridae</taxon>
        <taxon>Pentapetalae</taxon>
        <taxon>asterids</taxon>
        <taxon>campanulids</taxon>
        <taxon>Aquifoliales</taxon>
        <taxon>Aquifoliaceae</taxon>
        <taxon>Ilex</taxon>
    </lineage>
</organism>
<evidence type="ECO:0000256" key="6">
    <source>
        <dbReference type="ARBA" id="ARBA00022989"/>
    </source>
</evidence>
<evidence type="ECO:0000259" key="11">
    <source>
        <dbReference type="PROSITE" id="PS50011"/>
    </source>
</evidence>
<dbReference type="SUPFAM" id="SSF56112">
    <property type="entry name" value="Protein kinase-like (PK-like)"/>
    <property type="match status" value="1"/>
</dbReference>
<keyword evidence="9" id="KW-0325">Glycoprotein</keyword>
<dbReference type="PANTHER" id="PTHR47986">
    <property type="entry name" value="OSJNBA0070M12.3 PROTEIN"/>
    <property type="match status" value="1"/>
</dbReference>
<name>A0ABC8UIL7_9AQUA</name>
<dbReference type="EMBL" id="CAUOFW020007835">
    <property type="protein sequence ID" value="CAK9180769.1"/>
    <property type="molecule type" value="Genomic_DNA"/>
</dbReference>
<feature type="domain" description="Protein kinase" evidence="11">
    <location>
        <begin position="181"/>
        <end position="315"/>
    </location>
</feature>
<dbReference type="SUPFAM" id="SSF52058">
    <property type="entry name" value="L domain-like"/>
    <property type="match status" value="1"/>
</dbReference>
<evidence type="ECO:0000313" key="12">
    <source>
        <dbReference type="EMBL" id="CAK9180769.1"/>
    </source>
</evidence>
<evidence type="ECO:0000313" key="13">
    <source>
        <dbReference type="Proteomes" id="UP001642360"/>
    </source>
</evidence>
<dbReference type="PROSITE" id="PS00107">
    <property type="entry name" value="PROTEIN_KINASE_ATP"/>
    <property type="match status" value="1"/>
</dbReference>
<keyword evidence="7" id="KW-0472">Membrane</keyword>